<keyword evidence="3" id="KW-1185">Reference proteome</keyword>
<evidence type="ECO:0000256" key="1">
    <source>
        <dbReference type="SAM" id="MobiDB-lite"/>
    </source>
</evidence>
<name>U5CZ57_AMBTC</name>
<gene>
    <name evidence="2" type="ORF">AMTR_s00065p00161710</name>
</gene>
<protein>
    <submittedName>
        <fullName evidence="2">Uncharacterized protein</fullName>
    </submittedName>
</protein>
<sequence length="109" mass="11726">MAREPGFSITKKENKGSPFLNVHDQKYQRKGGASRGREDEWVAWQGGRSACVGGGACAGASGSRNLGFFVPSSLWVMIGRRGIADEDRGGGFFLPSLWVMIGGRKMECG</sequence>
<reference evidence="3" key="1">
    <citation type="journal article" date="2013" name="Science">
        <title>The Amborella genome and the evolution of flowering plants.</title>
        <authorList>
            <consortium name="Amborella Genome Project"/>
        </authorList>
    </citation>
    <scope>NUCLEOTIDE SEQUENCE [LARGE SCALE GENOMIC DNA]</scope>
</reference>
<dbReference type="Gramene" id="ERN18616">
    <property type="protein sequence ID" value="ERN18616"/>
    <property type="gene ID" value="AMTR_s00065p00161710"/>
</dbReference>
<organism evidence="2 3">
    <name type="scientific">Amborella trichopoda</name>
    <dbReference type="NCBI Taxonomy" id="13333"/>
    <lineage>
        <taxon>Eukaryota</taxon>
        <taxon>Viridiplantae</taxon>
        <taxon>Streptophyta</taxon>
        <taxon>Embryophyta</taxon>
        <taxon>Tracheophyta</taxon>
        <taxon>Spermatophyta</taxon>
        <taxon>Magnoliopsida</taxon>
        <taxon>Amborellales</taxon>
        <taxon>Amborellaceae</taxon>
        <taxon>Amborella</taxon>
    </lineage>
</organism>
<dbReference type="Proteomes" id="UP000017836">
    <property type="component" value="Unassembled WGS sequence"/>
</dbReference>
<dbReference type="AlphaFoldDB" id="U5CZ57"/>
<dbReference type="HOGENOM" id="CLU_2187481_0_0_1"/>
<evidence type="ECO:0000313" key="3">
    <source>
        <dbReference type="Proteomes" id="UP000017836"/>
    </source>
</evidence>
<dbReference type="EMBL" id="KI392088">
    <property type="protein sequence ID" value="ERN18616.1"/>
    <property type="molecule type" value="Genomic_DNA"/>
</dbReference>
<proteinExistence type="predicted"/>
<accession>U5CZ57</accession>
<feature type="region of interest" description="Disordered" evidence="1">
    <location>
        <begin position="1"/>
        <end position="21"/>
    </location>
</feature>
<evidence type="ECO:0000313" key="2">
    <source>
        <dbReference type="EMBL" id="ERN18616.1"/>
    </source>
</evidence>